<name>A0A0J8GM49_9ALTE</name>
<dbReference type="AlphaFoldDB" id="A0A0J8GM49"/>
<evidence type="ECO:0000313" key="1">
    <source>
        <dbReference type="EMBL" id="KMT63907.1"/>
    </source>
</evidence>
<reference evidence="1 2" key="1">
    <citation type="submission" date="2015-04" db="EMBL/GenBank/DDBJ databases">
        <title>Draft Genome Sequence of the Novel Agar-Digesting Marine Bacterium Q1.</title>
        <authorList>
            <person name="Li Y."/>
            <person name="Li D."/>
            <person name="Chen G."/>
            <person name="Du Z."/>
        </authorList>
    </citation>
    <scope>NUCLEOTIDE SEQUENCE [LARGE SCALE GENOMIC DNA]</scope>
    <source>
        <strain evidence="1 2">Q1</strain>
    </source>
</reference>
<dbReference type="EMBL" id="LAZL01000038">
    <property type="protein sequence ID" value="KMT63907.1"/>
    <property type="molecule type" value="Genomic_DNA"/>
</dbReference>
<keyword evidence="2" id="KW-1185">Reference proteome</keyword>
<proteinExistence type="predicted"/>
<organism evidence="1 2">
    <name type="scientific">Catenovulum maritimum</name>
    <dbReference type="NCBI Taxonomy" id="1513271"/>
    <lineage>
        <taxon>Bacteria</taxon>
        <taxon>Pseudomonadati</taxon>
        <taxon>Pseudomonadota</taxon>
        <taxon>Gammaproteobacteria</taxon>
        <taxon>Alteromonadales</taxon>
        <taxon>Alteromonadaceae</taxon>
        <taxon>Catenovulum</taxon>
    </lineage>
</organism>
<gene>
    <name evidence="1" type="ORF">XM47_17335</name>
</gene>
<accession>A0A0J8GM49</accession>
<dbReference type="STRING" id="1513271.XM47_17335"/>
<comment type="caution">
    <text evidence="1">The sequence shown here is derived from an EMBL/GenBank/DDBJ whole genome shotgun (WGS) entry which is preliminary data.</text>
</comment>
<protein>
    <submittedName>
        <fullName evidence="1">Uncharacterized protein</fullName>
    </submittedName>
</protein>
<dbReference type="Proteomes" id="UP000037600">
    <property type="component" value="Unassembled WGS sequence"/>
</dbReference>
<sequence length="83" mass="9823">MWHVLRSIYKHDVKDIYKLISVVLLRSNTNSSKIIVRHLSTLEFLITQLNCFSKKRWYITINAANKTDMLHSFLFVSSNSQHK</sequence>
<evidence type="ECO:0000313" key="2">
    <source>
        <dbReference type="Proteomes" id="UP000037600"/>
    </source>
</evidence>